<dbReference type="EMBL" id="CP139558">
    <property type="protein sequence ID" value="WPU95313.1"/>
    <property type="molecule type" value="Genomic_DNA"/>
</dbReference>
<dbReference type="InterPro" id="IPR036291">
    <property type="entry name" value="NAD(P)-bd_dom_sf"/>
</dbReference>
<protein>
    <submittedName>
        <fullName evidence="4">Nucleoside-diphosphate sugar epimerase/dehydratase</fullName>
    </submittedName>
</protein>
<keyword evidence="2" id="KW-0812">Transmembrane</keyword>
<feature type="transmembrane region" description="Helical" evidence="2">
    <location>
        <begin position="48"/>
        <end position="68"/>
    </location>
</feature>
<sequence length="651" mass="73507">MIYIRNLIFQDRIHSRWLVLLIDLMIVFVSLCLSISLKDKLDLKQDNIYYMIFYCSNAILIFLIMRTHTRIIRYSNTKDMLRIFVAVLVSNAAFMFLCNVLFAPYLRFSLSGLGDILLINFFISSSLLMGMRIVIKDLFVYLEEPVQTEKKENVLIYGSGMSSILIKNAIEGQKGLMIQVQGFIDVSSDKIYKCVEQKQVYPIRALDGLKKKFDIKTMLVTSEDLNVDGKRKAVDKCIELGIKVITVPPSDQWLNGKPNLNQFKDLKIEDLLERAPIELCKDHILSELSGKRILVTGAAGSIGSEIVRQVMSYNPECVILCDQAETPLHDIQMEIEDGKNTCKTKMFIADIQNTGRIRSLFNLYKPQIVFHAAAYKHVPMMENNPTEAVLTNVWGTKNVADISLEFGVEKFIMISTDKAVRPTNIMGASKRIAEMYIQSLGTEINNNQDFYPVDGNGATGQTKFITTRFGNVLGSNGSVIPRFKAQIEKGGPITVTHPDITRYFMTIPEAVQLVLEAAIMGKGSEIFLFDMGQPVKIADLAANMIKLAGFTPGEDMKIVYTGLRPGEKLYEELLNEEEHIIPTYNKDIKISKTIPNSYTEINTVIKELLELGLLNNTDQMVLKMKAILPDFISNNSQYEKLDLRLANTETL</sequence>
<evidence type="ECO:0000256" key="2">
    <source>
        <dbReference type="SAM" id="Phobius"/>
    </source>
</evidence>
<feature type="transmembrane region" description="Helical" evidence="2">
    <location>
        <begin position="17"/>
        <end position="36"/>
    </location>
</feature>
<organism evidence="4 5">
    <name type="scientific">Mucilaginibacter sabulilitoris</name>
    <dbReference type="NCBI Taxonomy" id="1173583"/>
    <lineage>
        <taxon>Bacteria</taxon>
        <taxon>Pseudomonadati</taxon>
        <taxon>Bacteroidota</taxon>
        <taxon>Sphingobacteriia</taxon>
        <taxon>Sphingobacteriales</taxon>
        <taxon>Sphingobacteriaceae</taxon>
        <taxon>Mucilaginibacter</taxon>
    </lineage>
</organism>
<evidence type="ECO:0000256" key="1">
    <source>
        <dbReference type="ARBA" id="ARBA00007430"/>
    </source>
</evidence>
<dbReference type="SUPFAM" id="SSF51735">
    <property type="entry name" value="NAD(P)-binding Rossmann-fold domains"/>
    <property type="match status" value="2"/>
</dbReference>
<keyword evidence="2" id="KW-0472">Membrane</keyword>
<accession>A0ABZ0TTB0</accession>
<keyword evidence="2" id="KW-1133">Transmembrane helix</keyword>
<reference evidence="4 5" key="1">
    <citation type="submission" date="2023-11" db="EMBL/GenBank/DDBJ databases">
        <title>Analysis of the Genomes of Mucilaginibacter gossypii cycad 4 and M. sabulilitoris SNA2: microbes with the potential for plant growth promotion.</title>
        <authorList>
            <person name="Hirsch A.M."/>
            <person name="Humm E."/>
            <person name="Rubbi M."/>
            <person name="Del Vecchio G."/>
            <person name="Ha S.M."/>
            <person name="Pellegrini M."/>
            <person name="Gunsalus R.P."/>
        </authorList>
    </citation>
    <scope>NUCLEOTIDE SEQUENCE [LARGE SCALE GENOMIC DNA]</scope>
    <source>
        <strain evidence="4 5">SNA2</strain>
    </source>
</reference>
<proteinExistence type="inferred from homology"/>
<keyword evidence="5" id="KW-1185">Reference proteome</keyword>
<evidence type="ECO:0000313" key="5">
    <source>
        <dbReference type="Proteomes" id="UP001324380"/>
    </source>
</evidence>
<dbReference type="PANTHER" id="PTHR43318">
    <property type="entry name" value="UDP-N-ACETYLGLUCOSAMINE 4,6-DEHYDRATASE"/>
    <property type="match status" value="1"/>
</dbReference>
<dbReference type="RefSeq" id="WP_321564425.1">
    <property type="nucleotide sequence ID" value="NZ_CP139558.1"/>
</dbReference>
<dbReference type="CDD" id="cd05237">
    <property type="entry name" value="UDP_invert_4-6DH_SDR_e"/>
    <property type="match status" value="1"/>
</dbReference>
<comment type="similarity">
    <text evidence="1">Belongs to the polysaccharide synthase family.</text>
</comment>
<evidence type="ECO:0000259" key="3">
    <source>
        <dbReference type="Pfam" id="PF02719"/>
    </source>
</evidence>
<dbReference type="Pfam" id="PF02719">
    <property type="entry name" value="Polysacc_synt_2"/>
    <property type="match status" value="1"/>
</dbReference>
<dbReference type="InterPro" id="IPR003869">
    <property type="entry name" value="Polysac_CapD-like"/>
</dbReference>
<evidence type="ECO:0000313" key="4">
    <source>
        <dbReference type="EMBL" id="WPU95313.1"/>
    </source>
</evidence>
<dbReference type="Proteomes" id="UP001324380">
    <property type="component" value="Chromosome"/>
</dbReference>
<dbReference type="Gene3D" id="3.40.50.720">
    <property type="entry name" value="NAD(P)-binding Rossmann-like Domain"/>
    <property type="match status" value="2"/>
</dbReference>
<dbReference type="InterPro" id="IPR051203">
    <property type="entry name" value="Polysaccharide_Synthase-Rel"/>
</dbReference>
<name>A0ABZ0TTB0_9SPHI</name>
<feature type="domain" description="Polysaccharide biosynthesis protein CapD-like" evidence="3">
    <location>
        <begin position="293"/>
        <end position="589"/>
    </location>
</feature>
<feature type="transmembrane region" description="Helical" evidence="2">
    <location>
        <begin position="80"/>
        <end position="102"/>
    </location>
</feature>
<gene>
    <name evidence="4" type="ORF">SNE25_07220</name>
</gene>
<dbReference type="PANTHER" id="PTHR43318:SF1">
    <property type="entry name" value="POLYSACCHARIDE BIOSYNTHESIS PROTEIN EPSC-RELATED"/>
    <property type="match status" value="1"/>
</dbReference>